<evidence type="ECO:0000313" key="1">
    <source>
        <dbReference type="EMBL" id="MCL6740668.1"/>
    </source>
</evidence>
<dbReference type="Proteomes" id="UP001165383">
    <property type="component" value="Unassembled WGS sequence"/>
</dbReference>
<reference evidence="1" key="1">
    <citation type="submission" date="2022-05" db="EMBL/GenBank/DDBJ databases">
        <authorList>
            <person name="Jo J.-H."/>
            <person name="Im W.-T."/>
        </authorList>
    </citation>
    <scope>NUCLEOTIDE SEQUENCE</scope>
    <source>
        <strain evidence="1">RB56-2</strain>
    </source>
</reference>
<comment type="caution">
    <text evidence="1">The sequence shown here is derived from an EMBL/GenBank/DDBJ whole genome shotgun (WGS) entry which is preliminary data.</text>
</comment>
<proteinExistence type="predicted"/>
<name>A0ABT0S8J7_9SPHN</name>
<dbReference type="EMBL" id="JAMGBB010000001">
    <property type="protein sequence ID" value="MCL6740668.1"/>
    <property type="molecule type" value="Genomic_DNA"/>
</dbReference>
<gene>
    <name evidence="1" type="ORF">LZ518_05920</name>
</gene>
<sequence length="239" mass="26140">MKRLATVAVAPAVQPRGDLLDPERSALTVPFKIEREDAANERCLGLIDRQNLLVLVPSPFGDQHLVAERRPRAVPEALLGVRHHGAPHVLGSLGALIFVELAEDRADEIARRPLPYVLSNRDQLDLRLGELAPVALELELIPEEAAEAVDDHQIIGAVASNRCLDHRLELWPIVVGRRCSRLAVHVDQQDAPPLAIGGDRRDLVCKAGLVLSLPSSGHADIGCCSRSDLRKPRYGRGER</sequence>
<accession>A0ABT0S8J7</accession>
<organism evidence="1 2">
    <name type="scientific">Sphingomonas brevis</name>
    <dbReference type="NCBI Taxonomy" id="2908206"/>
    <lineage>
        <taxon>Bacteria</taxon>
        <taxon>Pseudomonadati</taxon>
        <taxon>Pseudomonadota</taxon>
        <taxon>Alphaproteobacteria</taxon>
        <taxon>Sphingomonadales</taxon>
        <taxon>Sphingomonadaceae</taxon>
        <taxon>Sphingomonas</taxon>
    </lineage>
</organism>
<protein>
    <submittedName>
        <fullName evidence="1">Uncharacterized protein</fullName>
    </submittedName>
</protein>
<keyword evidence="2" id="KW-1185">Reference proteome</keyword>
<evidence type="ECO:0000313" key="2">
    <source>
        <dbReference type="Proteomes" id="UP001165383"/>
    </source>
</evidence>